<dbReference type="CDD" id="cd05374">
    <property type="entry name" value="17beta-HSD-like_SDR_c"/>
    <property type="match status" value="1"/>
</dbReference>
<evidence type="ECO:0000256" key="1">
    <source>
        <dbReference type="ARBA" id="ARBA00006484"/>
    </source>
</evidence>
<keyword evidence="2" id="KW-0560">Oxidoreductase</keyword>
<keyword evidence="5" id="KW-1185">Reference proteome</keyword>
<name>A0ABY2QE67_9HYPH</name>
<reference evidence="4 5" key="1">
    <citation type="submission" date="2019-04" db="EMBL/GenBank/DDBJ databases">
        <title>Mesorhizobium composti sp. nov., isolated from compost.</title>
        <authorList>
            <person name="Lin S.-Y."/>
            <person name="Hameed A."/>
            <person name="Hsieh Y.-T."/>
            <person name="Young C.-C."/>
        </authorList>
    </citation>
    <scope>NUCLEOTIDE SEQUENCE [LARGE SCALE GENOMIC DNA]</scope>
    <source>
        <strain evidence="4 5">CC-YTH430</strain>
    </source>
</reference>
<dbReference type="InterPro" id="IPR002347">
    <property type="entry name" value="SDR_fam"/>
</dbReference>
<evidence type="ECO:0000256" key="2">
    <source>
        <dbReference type="ARBA" id="ARBA00023002"/>
    </source>
</evidence>
<dbReference type="Gene3D" id="3.40.50.720">
    <property type="entry name" value="NAD(P)-binding Rossmann-like Domain"/>
    <property type="match status" value="1"/>
</dbReference>
<dbReference type="InterPro" id="IPR036291">
    <property type="entry name" value="NAD(P)-bd_dom_sf"/>
</dbReference>
<protein>
    <submittedName>
        <fullName evidence="4">SDR family NAD(P)-dependent oxidoreductase</fullName>
    </submittedName>
</protein>
<dbReference type="Proteomes" id="UP000306441">
    <property type="component" value="Unassembled WGS sequence"/>
</dbReference>
<dbReference type="PRINTS" id="PR00081">
    <property type="entry name" value="GDHRDH"/>
</dbReference>
<dbReference type="InterPro" id="IPR020904">
    <property type="entry name" value="Sc_DH/Rdtase_CS"/>
</dbReference>
<evidence type="ECO:0000313" key="4">
    <source>
        <dbReference type="EMBL" id="THF59750.1"/>
    </source>
</evidence>
<accession>A0ABY2QE67</accession>
<dbReference type="PROSITE" id="PS00061">
    <property type="entry name" value="ADH_SHORT"/>
    <property type="match status" value="1"/>
</dbReference>
<dbReference type="PANTHER" id="PTHR43976:SF16">
    <property type="entry name" value="SHORT-CHAIN DEHYDROGENASE_REDUCTASE FAMILY PROTEIN"/>
    <property type="match status" value="1"/>
</dbReference>
<dbReference type="RefSeq" id="WP_136353235.1">
    <property type="nucleotide sequence ID" value="NZ_SSNY01000001.1"/>
</dbReference>
<dbReference type="Pfam" id="PF00106">
    <property type="entry name" value="adh_short"/>
    <property type="match status" value="1"/>
</dbReference>
<sequence>MTANDRVWFITGASSGFGKSLAEAVLARGERAVLTARRIDRLEAVARNHQGRALALALDVTDAGQRGRAIEAAIAQFGRIDILANIAGRGSVGAVEEFEPEQLRAQLELNFFAAAELTRLVLPQMRRQGSGHVLNLTSVGGAVSLGGFGAYCAGKFALEAWSDALRDEVAPLGIRVTIVEPGNFRTEFAGDVNMRPERHLDVYRPLIAPIEEFLYGQAGTQAGDPAKAAALMIEAVDSANPPARLMMGKDAFDLYDRLISARHKEFDEWRVRGEATAFDGAEMIRIGKTEAAA</sequence>
<dbReference type="PANTHER" id="PTHR43976">
    <property type="entry name" value="SHORT CHAIN DEHYDROGENASE"/>
    <property type="match status" value="1"/>
</dbReference>
<proteinExistence type="inferred from homology"/>
<dbReference type="PRINTS" id="PR00080">
    <property type="entry name" value="SDRFAMILY"/>
</dbReference>
<dbReference type="EMBL" id="SSNY01000001">
    <property type="protein sequence ID" value="THF59750.1"/>
    <property type="molecule type" value="Genomic_DNA"/>
</dbReference>
<comment type="similarity">
    <text evidence="1 3">Belongs to the short-chain dehydrogenases/reductases (SDR) family.</text>
</comment>
<comment type="caution">
    <text evidence="4">The sequence shown here is derived from an EMBL/GenBank/DDBJ whole genome shotgun (WGS) entry which is preliminary data.</text>
</comment>
<dbReference type="SUPFAM" id="SSF51735">
    <property type="entry name" value="NAD(P)-binding Rossmann-fold domains"/>
    <property type="match status" value="1"/>
</dbReference>
<dbReference type="NCBIfam" id="NF004824">
    <property type="entry name" value="PRK06180.1"/>
    <property type="match status" value="1"/>
</dbReference>
<dbReference type="InterPro" id="IPR051911">
    <property type="entry name" value="SDR_oxidoreductase"/>
</dbReference>
<organism evidence="4 5">
    <name type="scientific">Ollibium composti</name>
    <dbReference type="NCBI Taxonomy" id="2675109"/>
    <lineage>
        <taxon>Bacteria</taxon>
        <taxon>Pseudomonadati</taxon>
        <taxon>Pseudomonadota</taxon>
        <taxon>Alphaproteobacteria</taxon>
        <taxon>Hyphomicrobiales</taxon>
        <taxon>Phyllobacteriaceae</taxon>
        <taxon>Ollibium</taxon>
    </lineage>
</organism>
<gene>
    <name evidence="4" type="ORF">E6C48_01460</name>
</gene>
<evidence type="ECO:0000313" key="5">
    <source>
        <dbReference type="Proteomes" id="UP000306441"/>
    </source>
</evidence>
<evidence type="ECO:0000256" key="3">
    <source>
        <dbReference type="RuleBase" id="RU000363"/>
    </source>
</evidence>